<dbReference type="InterPro" id="IPR038731">
    <property type="entry name" value="RgtA/B/C-like"/>
</dbReference>
<evidence type="ECO:0000256" key="1">
    <source>
        <dbReference type="SAM" id="Phobius"/>
    </source>
</evidence>
<evidence type="ECO:0000313" key="4">
    <source>
        <dbReference type="EMBL" id="OGM65037.1"/>
    </source>
</evidence>
<evidence type="ECO:0000313" key="5">
    <source>
        <dbReference type="Proteomes" id="UP000176725"/>
    </source>
</evidence>
<gene>
    <name evidence="4" type="ORF">A2893_05270</name>
</gene>
<feature type="transmembrane region" description="Helical" evidence="1">
    <location>
        <begin position="273"/>
        <end position="290"/>
    </location>
</feature>
<dbReference type="Gene3D" id="3.90.550.10">
    <property type="entry name" value="Spore Coat Polysaccharide Biosynthesis Protein SpsA, Chain A"/>
    <property type="match status" value="1"/>
</dbReference>
<feature type="transmembrane region" description="Helical" evidence="1">
    <location>
        <begin position="594"/>
        <end position="611"/>
    </location>
</feature>
<feature type="transmembrane region" description="Helical" evidence="1">
    <location>
        <begin position="352"/>
        <end position="372"/>
    </location>
</feature>
<organism evidence="4 5">
    <name type="scientific">Candidatus Woesebacteria bacterium RIFCSPLOWO2_01_FULL_39_25</name>
    <dbReference type="NCBI Taxonomy" id="1802521"/>
    <lineage>
        <taxon>Bacteria</taxon>
        <taxon>Candidatus Woeseibacteriota</taxon>
    </lineage>
</organism>
<evidence type="ECO:0008006" key="6">
    <source>
        <dbReference type="Google" id="ProtNLM"/>
    </source>
</evidence>
<feature type="transmembrane region" description="Helical" evidence="1">
    <location>
        <begin position="430"/>
        <end position="457"/>
    </location>
</feature>
<accession>A0A1F8BLU5</accession>
<dbReference type="SUPFAM" id="SSF53448">
    <property type="entry name" value="Nucleotide-diphospho-sugar transferases"/>
    <property type="match status" value="1"/>
</dbReference>
<reference evidence="4 5" key="1">
    <citation type="journal article" date="2016" name="Nat. Commun.">
        <title>Thousands of microbial genomes shed light on interconnected biogeochemical processes in an aquifer system.</title>
        <authorList>
            <person name="Anantharaman K."/>
            <person name="Brown C.T."/>
            <person name="Hug L.A."/>
            <person name="Sharon I."/>
            <person name="Castelle C.J."/>
            <person name="Probst A.J."/>
            <person name="Thomas B.C."/>
            <person name="Singh A."/>
            <person name="Wilkins M.J."/>
            <person name="Karaoz U."/>
            <person name="Brodie E.L."/>
            <person name="Williams K.H."/>
            <person name="Hubbard S.S."/>
            <person name="Banfield J.F."/>
        </authorList>
    </citation>
    <scope>NUCLEOTIDE SEQUENCE [LARGE SCALE GENOMIC DNA]</scope>
</reference>
<dbReference type="AlphaFoldDB" id="A0A1F8BLU5"/>
<feature type="transmembrane region" description="Helical" evidence="1">
    <location>
        <begin position="618"/>
        <end position="635"/>
    </location>
</feature>
<dbReference type="EMBL" id="MGHH01000007">
    <property type="protein sequence ID" value="OGM65037.1"/>
    <property type="molecule type" value="Genomic_DNA"/>
</dbReference>
<sequence length="733" mass="84703">MTKSKVSFIIVFYKHLRLMNKCLSSIRRSKSKIKYEVIVVDNSESGISENKLKYPRGIRYIKSPRNVGYGAGNNLGERQAKGEYIFILNPDTELSPKALDNLVSFLDKHKDVAIVAPNLIHETGKVFEDIGTSALTPLRAIFGLSFINKVFSRNRISRGYWLKDIPKNKMREVDVVPGSAFLIRKSIFEKIGGFDENFFLYFEENDLCKRVKDLGYKIYMIPEAEVIHYWKPAEGGEKHKKIFEKSRFYHFKKHFGIFSALFVEAFLRLNKRSAILLSALAVASFLRFYRLSELMAFIGDFGWYYLSARDFLLTGNIPLVGIPSSVPILSQGAIFTWLLAGTLKLFNFNPVSGAYLTSFLGVISTFLTFKLVSEWFGKRVGLIACLITATSPFMVEIDRLPFVVGPIYLLTLFAAWSFTQINKKNSKHFFFLGLWLAILYQFELAGFILLPIIILAFLWNKIQIKRKQILRFILGGLVGLLPFIIYDLQKGVYLQTLGFLGWFATKIFEGFTSIFTGGRNVVPFTPFVSFLQRFIYPNSDNFALAIISFAILFFLNKFKKQKKSVFANKFILLWLFITILGFFIRGVFSEAYMPLTYLPIIVIMSLLFNFLIEKLKRAGFIILTIIIVGNIWFLLNNNFISEKRDYITFKQRLETVDFIIEDTKNENFDLVFRGPGYMFHSADNHYQYLLWWKGNEPVKNSEKSYAIFEYPYSSLKKFEKVFDKGYVKVGVRK</sequence>
<dbReference type="Pfam" id="PF00535">
    <property type="entry name" value="Glycos_transf_2"/>
    <property type="match status" value="1"/>
</dbReference>
<keyword evidence="1" id="KW-1133">Transmembrane helix</keyword>
<name>A0A1F8BLU5_9BACT</name>
<dbReference type="InterPro" id="IPR029044">
    <property type="entry name" value="Nucleotide-diphossugar_trans"/>
</dbReference>
<evidence type="ECO:0000259" key="2">
    <source>
        <dbReference type="Pfam" id="PF00535"/>
    </source>
</evidence>
<feature type="transmembrane region" description="Helical" evidence="1">
    <location>
        <begin position="311"/>
        <end position="340"/>
    </location>
</feature>
<dbReference type="Pfam" id="PF13231">
    <property type="entry name" value="PMT_2"/>
    <property type="match status" value="1"/>
</dbReference>
<proteinExistence type="predicted"/>
<dbReference type="CDD" id="cd04186">
    <property type="entry name" value="GT_2_like_c"/>
    <property type="match status" value="1"/>
</dbReference>
<feature type="transmembrane region" description="Helical" evidence="1">
    <location>
        <begin position="400"/>
        <end position="418"/>
    </location>
</feature>
<comment type="caution">
    <text evidence="4">The sequence shown here is derived from an EMBL/GenBank/DDBJ whole genome shotgun (WGS) entry which is preliminary data.</text>
</comment>
<dbReference type="PANTHER" id="PTHR43179:SF7">
    <property type="entry name" value="RHAMNOSYLTRANSFERASE WBBL"/>
    <property type="match status" value="1"/>
</dbReference>
<protein>
    <recommendedName>
        <fullName evidence="6">Glycosyltransferase 2-like domain-containing protein</fullName>
    </recommendedName>
</protein>
<feature type="transmembrane region" description="Helical" evidence="1">
    <location>
        <begin position="570"/>
        <end position="588"/>
    </location>
</feature>
<feature type="transmembrane region" description="Helical" evidence="1">
    <location>
        <begin position="469"/>
        <end position="486"/>
    </location>
</feature>
<keyword evidence="1" id="KW-0472">Membrane</keyword>
<feature type="domain" description="Glycosyltransferase RgtA/B/C/D-like" evidence="3">
    <location>
        <begin position="334"/>
        <end position="485"/>
    </location>
</feature>
<feature type="domain" description="Glycosyltransferase 2-like" evidence="2">
    <location>
        <begin position="7"/>
        <end position="191"/>
    </location>
</feature>
<dbReference type="InterPro" id="IPR001173">
    <property type="entry name" value="Glyco_trans_2-like"/>
</dbReference>
<dbReference type="PANTHER" id="PTHR43179">
    <property type="entry name" value="RHAMNOSYLTRANSFERASE WBBL"/>
    <property type="match status" value="1"/>
</dbReference>
<feature type="transmembrane region" description="Helical" evidence="1">
    <location>
        <begin position="542"/>
        <end position="558"/>
    </location>
</feature>
<evidence type="ECO:0000259" key="3">
    <source>
        <dbReference type="Pfam" id="PF13231"/>
    </source>
</evidence>
<keyword evidence="1" id="KW-0812">Transmembrane</keyword>
<dbReference type="STRING" id="1802521.A2893_05270"/>
<dbReference type="Proteomes" id="UP000176725">
    <property type="component" value="Unassembled WGS sequence"/>
</dbReference>